<name>I0H2V2_ACTM4</name>
<dbReference type="KEGG" id="ams:AMIS_21190"/>
<dbReference type="EMBL" id="AP012319">
    <property type="protein sequence ID" value="BAL87339.1"/>
    <property type="molecule type" value="Genomic_DNA"/>
</dbReference>
<sequence>MTIAISPALLALHDWDELIFGGFICLHCTPDDAEFPEENVGWPCATLQEAGMTDEMAEQVIKNDRERIRVGHFNDAVPVGTPVRYWTGVRQGEGKVSRTRTPAELLSGHTAVVWVEGEGSCIALSHICTLSAAEATR</sequence>
<evidence type="ECO:0000313" key="2">
    <source>
        <dbReference type="Proteomes" id="UP000007882"/>
    </source>
</evidence>
<keyword evidence="2" id="KW-1185">Reference proteome</keyword>
<dbReference type="Proteomes" id="UP000007882">
    <property type="component" value="Chromosome"/>
</dbReference>
<proteinExistence type="predicted"/>
<evidence type="ECO:0000313" key="1">
    <source>
        <dbReference type="EMBL" id="BAL87339.1"/>
    </source>
</evidence>
<reference evidence="1 2" key="1">
    <citation type="submission" date="2012-02" db="EMBL/GenBank/DDBJ databases">
        <title>Complete genome sequence of Actinoplanes missouriensis 431 (= NBRC 102363).</title>
        <authorList>
            <person name="Ohnishi Y."/>
            <person name="Ishikawa J."/>
            <person name="Sekine M."/>
            <person name="Hosoyama A."/>
            <person name="Harada T."/>
            <person name="Narita H."/>
            <person name="Hata T."/>
            <person name="Konno Y."/>
            <person name="Tutikane K."/>
            <person name="Fujita N."/>
            <person name="Horinouchi S."/>
            <person name="Hayakawa M."/>
        </authorList>
    </citation>
    <scope>NUCLEOTIDE SEQUENCE [LARGE SCALE GENOMIC DNA]</scope>
    <source>
        <strain evidence="2">ATCC 14538 / DSM 43046 / CBS 188.64 / JCM 3121 / NBRC 102363 / NCIMB 12654 / NRRL B-3342 / UNCC 431</strain>
    </source>
</reference>
<accession>I0H2V2</accession>
<dbReference type="AlphaFoldDB" id="I0H2V2"/>
<protein>
    <submittedName>
        <fullName evidence="1">Uncharacterized protein</fullName>
    </submittedName>
</protein>
<organism evidence="1 2">
    <name type="scientific">Actinoplanes missouriensis (strain ATCC 14538 / DSM 43046 / CBS 188.64 / JCM 3121 / NBRC 102363 / NCIMB 12654 / NRRL B-3342 / UNCC 431)</name>
    <dbReference type="NCBI Taxonomy" id="512565"/>
    <lineage>
        <taxon>Bacteria</taxon>
        <taxon>Bacillati</taxon>
        <taxon>Actinomycetota</taxon>
        <taxon>Actinomycetes</taxon>
        <taxon>Micromonosporales</taxon>
        <taxon>Micromonosporaceae</taxon>
        <taxon>Actinoplanes</taxon>
    </lineage>
</organism>
<dbReference type="HOGENOM" id="CLU_1860929_0_0_11"/>
<dbReference type="PATRIC" id="fig|512565.3.peg.2117"/>
<gene>
    <name evidence="1" type="ordered locus">AMIS_21190</name>
</gene>
<dbReference type="STRING" id="512565.AMIS_21190"/>
<dbReference type="RefSeq" id="WP_014442234.1">
    <property type="nucleotide sequence ID" value="NC_017093.1"/>
</dbReference>